<evidence type="ECO:0000313" key="4">
    <source>
        <dbReference type="Proteomes" id="UP000438991"/>
    </source>
</evidence>
<reference evidence="3" key="1">
    <citation type="submission" date="2018-10" db="EMBL/GenBank/DDBJ databases">
        <authorList>
            <person name="Peiro R."/>
            <person name="Begona"/>
            <person name="Cbmso G."/>
            <person name="Lopez M."/>
            <person name="Gonzalez S."/>
            <person name="Sacristan E."/>
            <person name="Castillo E."/>
        </authorList>
    </citation>
    <scope>NUCLEOTIDE SEQUENCE [LARGE SCALE GENOMIC DNA]</scope>
</reference>
<comment type="caution">
    <text evidence="2">The sequence shown here is derived from an EMBL/GenBank/DDBJ whole genome shotgun (WGS) entry which is preliminary data.</text>
</comment>
<name>A0A3S4FAP5_9BRAD</name>
<organism evidence="2 3">
    <name type="scientific">Rhodoplanes serenus</name>
    <dbReference type="NCBI Taxonomy" id="200615"/>
    <lineage>
        <taxon>Bacteria</taxon>
        <taxon>Pseudomonadati</taxon>
        <taxon>Pseudomonadota</taxon>
        <taxon>Alphaproteobacteria</taxon>
        <taxon>Hyphomicrobiales</taxon>
        <taxon>Nitrobacteraceae</taxon>
        <taxon>Rhodoplanes</taxon>
    </lineage>
</organism>
<dbReference type="Proteomes" id="UP000438991">
    <property type="component" value="Unassembled WGS sequence"/>
</dbReference>
<protein>
    <submittedName>
        <fullName evidence="2">Uncharacterized protein</fullName>
    </submittedName>
</protein>
<accession>A0A3S4FAP5</accession>
<dbReference type="EMBL" id="UWOC01000152">
    <property type="protein sequence ID" value="VCU09731.1"/>
    <property type="molecule type" value="Genomic_DNA"/>
</dbReference>
<sequence>MTQTSTPVRHADAPRRHQAGLLGRAVAGFSSILDVFREVKEMRRAAQRRYPSMES</sequence>
<dbReference type="Proteomes" id="UP000289200">
    <property type="component" value="Unassembled WGS sequence"/>
</dbReference>
<evidence type="ECO:0000313" key="3">
    <source>
        <dbReference type="Proteomes" id="UP000289200"/>
    </source>
</evidence>
<proteinExistence type="predicted"/>
<dbReference type="EMBL" id="WNKV01000006">
    <property type="protein sequence ID" value="MTW16388.1"/>
    <property type="molecule type" value="Genomic_DNA"/>
</dbReference>
<dbReference type="RefSeq" id="WP_155479378.1">
    <property type="nucleotide sequence ID" value="NZ_NPEW01000318.1"/>
</dbReference>
<dbReference type="AlphaFoldDB" id="A0A3S4FAP5"/>
<gene>
    <name evidence="1" type="ORF">GJ689_09205</name>
    <name evidence="2" type="ORF">RHODGE_RHODGE_02900</name>
</gene>
<evidence type="ECO:0000313" key="1">
    <source>
        <dbReference type="EMBL" id="MTW16388.1"/>
    </source>
</evidence>
<reference evidence="1 4" key="3">
    <citation type="submission" date="2019-11" db="EMBL/GenBank/DDBJ databases">
        <title>Whole-genome sequence of Rhodoplanes serenus DSM 18633, type strain.</title>
        <authorList>
            <person name="Kyndt J.A."/>
            <person name="Meyer T.E."/>
        </authorList>
    </citation>
    <scope>NUCLEOTIDE SEQUENCE [LARGE SCALE GENOMIC DNA]</scope>
    <source>
        <strain evidence="1 4">DSM 18633</strain>
    </source>
</reference>
<evidence type="ECO:0000313" key="2">
    <source>
        <dbReference type="EMBL" id="VCU09731.1"/>
    </source>
</evidence>
<keyword evidence="3" id="KW-1185">Reference proteome</keyword>
<reference evidence="2" key="2">
    <citation type="submission" date="2018-10" db="EMBL/GenBank/DDBJ databases">
        <authorList>
            <person name="Peiro R."/>
            <person name="Begona"/>
            <person name="Cbmso G."/>
            <person name="Lopez M."/>
            <person name="Gonzalez S."/>
            <person name="Sacristan E."/>
            <person name="Castillo E."/>
        </authorList>
    </citation>
    <scope>NUCLEOTIDE SEQUENCE</scope>
    <source>
        <strain evidence="2">Rhod_genome</strain>
    </source>
</reference>